<evidence type="ECO:0000256" key="1">
    <source>
        <dbReference type="SAM" id="SignalP"/>
    </source>
</evidence>
<dbReference type="KEGG" id="rhd:R2APBS1_0760"/>
<dbReference type="EMBL" id="CP003470">
    <property type="protein sequence ID" value="AGG87926.1"/>
    <property type="molecule type" value="Genomic_DNA"/>
</dbReference>
<accession>M4NJF4</accession>
<dbReference type="Pfam" id="PF06119">
    <property type="entry name" value="NIDO"/>
    <property type="match status" value="1"/>
</dbReference>
<feature type="signal peptide" evidence="1">
    <location>
        <begin position="1"/>
        <end position="29"/>
    </location>
</feature>
<keyword evidence="1" id="KW-0732">Signal</keyword>
<proteinExistence type="predicted"/>
<evidence type="ECO:0000313" key="4">
    <source>
        <dbReference type="Proteomes" id="UP000011859"/>
    </source>
</evidence>
<gene>
    <name evidence="3" type="ORF">R2APBS1_0760</name>
</gene>
<organism evidence="3 4">
    <name type="scientific">Rhodanobacter denitrificans</name>
    <dbReference type="NCBI Taxonomy" id="666685"/>
    <lineage>
        <taxon>Bacteria</taxon>
        <taxon>Pseudomonadati</taxon>
        <taxon>Pseudomonadota</taxon>
        <taxon>Gammaproteobacteria</taxon>
        <taxon>Lysobacterales</taxon>
        <taxon>Rhodanobacteraceae</taxon>
        <taxon>Rhodanobacter</taxon>
    </lineage>
</organism>
<dbReference type="PANTHER" id="PTHR13802">
    <property type="entry name" value="MUCIN 4-RELATED"/>
    <property type="match status" value="1"/>
</dbReference>
<dbReference type="PANTHER" id="PTHR13802:SF65">
    <property type="entry name" value="NIDOGEN"/>
    <property type="match status" value="1"/>
</dbReference>
<sequence precursor="true">MFTKFLSKTSWLMLATIAYAIVVAPAARAGTVASGFNANTFPANDDGASGLVTLPFTANYFGTNYTGLYVSNNGYITFNFPQGTFTPSGLGSGYSGQPIIAPFFADVDTRGAGSGLTSWGNGTYAGRTAFGATWPGVGYYGAHTDKLNTFQLIMVDRSDVAAGDFDFYFNYDQIHWETGDASGGSNGLGGTSAAAGYNAGQPGNPAGTYAQLAGSLTNGALLDGGPDSLVAGTNDGVPGQFLFQVRNGTITPPVTSVPEPSSLAMLMMGLLGLLGLESLHRRRHEFRG</sequence>
<evidence type="ECO:0000313" key="3">
    <source>
        <dbReference type="EMBL" id="AGG87926.1"/>
    </source>
</evidence>
<dbReference type="STRING" id="666685.R2APBS1_0760"/>
<dbReference type="Proteomes" id="UP000011859">
    <property type="component" value="Chromosome"/>
</dbReference>
<evidence type="ECO:0000259" key="2">
    <source>
        <dbReference type="SMART" id="SM00539"/>
    </source>
</evidence>
<dbReference type="GO" id="GO:0007160">
    <property type="term" value="P:cell-matrix adhesion"/>
    <property type="evidence" value="ECO:0007669"/>
    <property type="project" value="InterPro"/>
</dbReference>
<dbReference type="eggNOG" id="COG3468">
    <property type="taxonomic scope" value="Bacteria"/>
</dbReference>
<protein>
    <submittedName>
        <fullName evidence="3">PEP-CTERM putative exosortase interaction domain-containing protein</fullName>
    </submittedName>
</protein>
<dbReference type="RefSeq" id="WP_015446930.1">
    <property type="nucleotide sequence ID" value="NC_020541.1"/>
</dbReference>
<keyword evidence="4" id="KW-1185">Reference proteome</keyword>
<dbReference type="NCBIfam" id="TIGR02595">
    <property type="entry name" value="PEP_CTERM"/>
    <property type="match status" value="1"/>
</dbReference>
<dbReference type="Pfam" id="PF07589">
    <property type="entry name" value="PEP-CTERM"/>
    <property type="match status" value="1"/>
</dbReference>
<dbReference type="InterPro" id="IPR013424">
    <property type="entry name" value="Ice-binding_C"/>
</dbReference>
<feature type="chain" id="PRO_5004056139" evidence="1">
    <location>
        <begin position="30"/>
        <end position="288"/>
    </location>
</feature>
<dbReference type="InterPro" id="IPR003886">
    <property type="entry name" value="NIDO_dom"/>
</dbReference>
<dbReference type="HOGENOM" id="CLU_083614_0_0_6"/>
<dbReference type="InterPro" id="IPR051495">
    <property type="entry name" value="Epithelial_Barrier/Signaling"/>
</dbReference>
<feature type="domain" description="NIDO" evidence="2">
    <location>
        <begin position="102"/>
        <end position="250"/>
    </location>
</feature>
<dbReference type="SMART" id="SM00539">
    <property type="entry name" value="NIDO"/>
    <property type="match status" value="1"/>
</dbReference>
<dbReference type="OrthoDB" id="5762321at2"/>
<reference evidence="3 4" key="1">
    <citation type="submission" date="2012-04" db="EMBL/GenBank/DDBJ databases">
        <title>Complete genome of Rhodanobacter sp. 2APBS1.</title>
        <authorList>
            <consortium name="US DOE Joint Genome Institute"/>
            <person name="Huntemann M."/>
            <person name="Wei C.-L."/>
            <person name="Han J."/>
            <person name="Detter J.C."/>
            <person name="Han C."/>
            <person name="Tapia R."/>
            <person name="Munk A.C.C."/>
            <person name="Chen A."/>
            <person name="Krypides N."/>
            <person name="Mavromatis K."/>
            <person name="Markowitz V."/>
            <person name="Szeto E."/>
            <person name="Ivanova N."/>
            <person name="Mikhailova N."/>
            <person name="Ovchinnikova G."/>
            <person name="Pagani I."/>
            <person name="Pati A."/>
            <person name="Goodwin L."/>
            <person name="Peters L."/>
            <person name="Pitluck S."/>
            <person name="Woyke T."/>
            <person name="Prakash O."/>
            <person name="Elkins J."/>
            <person name="Brown S."/>
            <person name="Palumbo A."/>
            <person name="Hemme C."/>
            <person name="Zhou J."/>
            <person name="Watson D."/>
            <person name="Jardine P."/>
            <person name="Kostka J."/>
            <person name="Green S."/>
        </authorList>
    </citation>
    <scope>NUCLEOTIDE SEQUENCE [LARGE SCALE GENOMIC DNA]</scope>
    <source>
        <strain evidence="3 4">2APBS1</strain>
    </source>
</reference>
<name>M4NJF4_9GAMM</name>
<dbReference type="AlphaFoldDB" id="M4NJF4"/>